<accession>A0A922IIU6</accession>
<dbReference type="AlphaFoldDB" id="A0A922IIU6"/>
<reference evidence="1" key="3">
    <citation type="submission" date="2021-06" db="EMBL/GenBank/DDBJ databases">
        <title>Chromosome-level genome assembly for S. haematobium.</title>
        <authorList>
            <person name="Stroehlein A.J."/>
        </authorList>
    </citation>
    <scope>NUCLEOTIDE SEQUENCE</scope>
</reference>
<reference evidence="1" key="1">
    <citation type="journal article" date="2012" name="Nat. Genet.">
        <title>Whole-genome sequence of Schistosoma haematobium.</title>
        <authorList>
            <person name="Young N.D."/>
            <person name="Jex A.R."/>
            <person name="Li B."/>
            <person name="Liu S."/>
            <person name="Yang L."/>
            <person name="Xiong Z."/>
            <person name="Li Y."/>
            <person name="Cantacessi C."/>
            <person name="Hall R.S."/>
            <person name="Xu X."/>
            <person name="Chen F."/>
            <person name="Wu X."/>
            <person name="Zerlotini A."/>
            <person name="Oliveira G."/>
            <person name="Hofmann A."/>
            <person name="Zhang G."/>
            <person name="Fang X."/>
            <person name="Kang Y."/>
            <person name="Campbell B.E."/>
            <person name="Loukas A."/>
            <person name="Ranganathan S."/>
            <person name="Rollinson D."/>
            <person name="Rinaldi G."/>
            <person name="Brindley P.J."/>
            <person name="Yang H."/>
            <person name="Wang J."/>
            <person name="Wang J."/>
            <person name="Gasser R.B."/>
        </authorList>
    </citation>
    <scope>NUCLEOTIDE SEQUENCE</scope>
</reference>
<reference evidence="1" key="2">
    <citation type="journal article" date="2019" name="Gigascience">
        <title>High-quality Schistosoma haematobium genome achieved by single-molecule and long-range sequencing.</title>
        <authorList>
            <person name="Stroehlein A.J."/>
            <person name="Korhonen P.K."/>
            <person name="Chong T.M."/>
            <person name="Lim Y.L."/>
            <person name="Chan K.G."/>
            <person name="Webster B."/>
            <person name="Rollinson D."/>
            <person name="Brindley P.J."/>
            <person name="Gasser R.B."/>
            <person name="Young N.D."/>
        </authorList>
    </citation>
    <scope>NUCLEOTIDE SEQUENCE</scope>
</reference>
<dbReference type="CTD" id="24597679"/>
<reference evidence="1" key="4">
    <citation type="journal article" date="2022" name="PLoS Pathog.">
        <title>Chromosome-level genome of Schistosoma haematobium underpins genome-wide explorations of molecular variation.</title>
        <authorList>
            <person name="Stroehlein A.J."/>
            <person name="Korhonen P.K."/>
            <person name="Lee V.V."/>
            <person name="Ralph S.A."/>
            <person name="Mentink-Kane M."/>
            <person name="You H."/>
            <person name="McManus D.P."/>
            <person name="Tchuente L.T."/>
            <person name="Stothard J.R."/>
            <person name="Kaur P."/>
            <person name="Dudchenko O."/>
            <person name="Aiden E.L."/>
            <person name="Yang B."/>
            <person name="Yang H."/>
            <person name="Emery A.M."/>
            <person name="Webster B.L."/>
            <person name="Brindley P.J."/>
            <person name="Rollinson D."/>
            <person name="Chang B.C.H."/>
            <person name="Gasser R.B."/>
            <person name="Young N.D."/>
        </authorList>
    </citation>
    <scope>NUCLEOTIDE SEQUENCE</scope>
</reference>
<dbReference type="EMBL" id="AMPZ03000007">
    <property type="protein sequence ID" value="KAH9580237.1"/>
    <property type="molecule type" value="Genomic_DNA"/>
</dbReference>
<protein>
    <submittedName>
        <fullName evidence="1">Uncharacterized protein</fullName>
    </submittedName>
</protein>
<proteinExistence type="predicted"/>
<comment type="caution">
    <text evidence="1">The sequence shown here is derived from an EMBL/GenBank/DDBJ whole genome shotgun (WGS) entry which is preliminary data.</text>
</comment>
<name>A0A922IIU6_SCHHA</name>
<evidence type="ECO:0000313" key="1">
    <source>
        <dbReference type="EMBL" id="KAH9580237.1"/>
    </source>
</evidence>
<sequence>MDNQYTFLFGQLVAIYSIVVFASEFFNCHEFCEKSEFPNNEKVIFQTETYKYSHYYKYSQLIRFNQSSPIVSGNFEKPAIEEKIDLRFPFTFYGANVSTIIVESEGKINLQGQWDLALIHNYIFGNVLCENEILNENVNG</sequence>
<dbReference type="GeneID" id="24597679"/>
<organism evidence="1 2">
    <name type="scientific">Schistosoma haematobium</name>
    <name type="common">Blood fluke</name>
    <dbReference type="NCBI Taxonomy" id="6185"/>
    <lineage>
        <taxon>Eukaryota</taxon>
        <taxon>Metazoa</taxon>
        <taxon>Spiralia</taxon>
        <taxon>Lophotrochozoa</taxon>
        <taxon>Platyhelminthes</taxon>
        <taxon>Trematoda</taxon>
        <taxon>Digenea</taxon>
        <taxon>Strigeidida</taxon>
        <taxon>Schistosomatoidea</taxon>
        <taxon>Schistosomatidae</taxon>
        <taxon>Schistosoma</taxon>
    </lineage>
</organism>
<keyword evidence="2" id="KW-1185">Reference proteome</keyword>
<dbReference type="Proteomes" id="UP000471633">
    <property type="component" value="Unassembled WGS sequence"/>
</dbReference>
<dbReference type="RefSeq" id="XP_051064663.1">
    <property type="nucleotide sequence ID" value="XM_051219505.1"/>
</dbReference>
<gene>
    <name evidence="1" type="ORF">MS3_00011099</name>
</gene>
<dbReference type="KEGG" id="shx:MS3_00011099"/>
<evidence type="ECO:0000313" key="2">
    <source>
        <dbReference type="Proteomes" id="UP000471633"/>
    </source>
</evidence>